<gene>
    <name evidence="2" type="ORF">HCU74_02840</name>
</gene>
<organism evidence="2 3">
    <name type="scientific">Spongiibacter thalassae</name>
    <dbReference type="NCBI Taxonomy" id="2721624"/>
    <lineage>
        <taxon>Bacteria</taxon>
        <taxon>Pseudomonadati</taxon>
        <taxon>Pseudomonadota</taxon>
        <taxon>Gammaproteobacteria</taxon>
        <taxon>Cellvibrionales</taxon>
        <taxon>Spongiibacteraceae</taxon>
        <taxon>Spongiibacter</taxon>
    </lineage>
</organism>
<name>A0ABX1GBK3_9GAMM</name>
<dbReference type="EMBL" id="JAAWWK010000001">
    <property type="protein sequence ID" value="NKI16350.1"/>
    <property type="molecule type" value="Genomic_DNA"/>
</dbReference>
<keyword evidence="3" id="KW-1185">Reference proteome</keyword>
<feature type="compositionally biased region" description="Polar residues" evidence="1">
    <location>
        <begin position="7"/>
        <end position="17"/>
    </location>
</feature>
<sequence length="50" mass="5809">MAERKISNTGHYTNTHAAPQRLNHDDRLTLRRQLTDGTYGAEERRFATTH</sequence>
<proteinExistence type="predicted"/>
<dbReference type="Proteomes" id="UP000765845">
    <property type="component" value="Unassembled WGS sequence"/>
</dbReference>
<comment type="caution">
    <text evidence="2">The sequence shown here is derived from an EMBL/GenBank/DDBJ whole genome shotgun (WGS) entry which is preliminary data.</text>
</comment>
<protein>
    <submittedName>
        <fullName evidence="2">Uncharacterized protein</fullName>
    </submittedName>
</protein>
<reference evidence="2 3" key="1">
    <citation type="submission" date="2020-04" db="EMBL/GenBank/DDBJ databases">
        <authorList>
            <person name="Yoon J."/>
        </authorList>
    </citation>
    <scope>NUCLEOTIDE SEQUENCE [LARGE SCALE GENOMIC DNA]</scope>
    <source>
        <strain evidence="2 3">KMU-166</strain>
    </source>
</reference>
<evidence type="ECO:0000256" key="1">
    <source>
        <dbReference type="SAM" id="MobiDB-lite"/>
    </source>
</evidence>
<accession>A0ABX1GBK3</accession>
<feature type="region of interest" description="Disordered" evidence="1">
    <location>
        <begin position="1"/>
        <end position="28"/>
    </location>
</feature>
<evidence type="ECO:0000313" key="3">
    <source>
        <dbReference type="Proteomes" id="UP000765845"/>
    </source>
</evidence>
<dbReference type="RefSeq" id="WP_168448874.1">
    <property type="nucleotide sequence ID" value="NZ_JAAWWK010000001.1"/>
</dbReference>
<evidence type="ECO:0000313" key="2">
    <source>
        <dbReference type="EMBL" id="NKI16350.1"/>
    </source>
</evidence>